<organism evidence="1 2">
    <name type="scientific">Brenthis ino</name>
    <name type="common">lesser marbled fritillary</name>
    <dbReference type="NCBI Taxonomy" id="405034"/>
    <lineage>
        <taxon>Eukaryota</taxon>
        <taxon>Metazoa</taxon>
        <taxon>Ecdysozoa</taxon>
        <taxon>Arthropoda</taxon>
        <taxon>Hexapoda</taxon>
        <taxon>Insecta</taxon>
        <taxon>Pterygota</taxon>
        <taxon>Neoptera</taxon>
        <taxon>Endopterygota</taxon>
        <taxon>Lepidoptera</taxon>
        <taxon>Glossata</taxon>
        <taxon>Ditrysia</taxon>
        <taxon>Papilionoidea</taxon>
        <taxon>Nymphalidae</taxon>
        <taxon>Heliconiinae</taxon>
        <taxon>Argynnini</taxon>
        <taxon>Brenthis</taxon>
    </lineage>
</organism>
<evidence type="ECO:0000313" key="1">
    <source>
        <dbReference type="EMBL" id="CAH0716434.1"/>
    </source>
</evidence>
<dbReference type="EMBL" id="OV170231">
    <property type="protein sequence ID" value="CAH0716434.1"/>
    <property type="molecule type" value="Genomic_DNA"/>
</dbReference>
<gene>
    <name evidence="1" type="ORF">BINO364_LOCUS3201</name>
</gene>
<proteinExistence type="predicted"/>
<name>A0A8J9UBE5_9NEOP</name>
<evidence type="ECO:0000313" key="2">
    <source>
        <dbReference type="Proteomes" id="UP000838878"/>
    </source>
</evidence>
<protein>
    <submittedName>
        <fullName evidence="1">Uncharacterized protein</fullName>
    </submittedName>
</protein>
<sequence length="70" mass="8399">MYANEFRPYYILIRKEEEKGDRYARINMEVKHRAISEPINPFTKKTVYTQTYPTKLIPAAPRRACCYYCS</sequence>
<keyword evidence="2" id="KW-1185">Reference proteome</keyword>
<dbReference type="OrthoDB" id="7291964at2759"/>
<dbReference type="Proteomes" id="UP000838878">
    <property type="component" value="Chromosome 11"/>
</dbReference>
<reference evidence="1" key="1">
    <citation type="submission" date="2021-12" db="EMBL/GenBank/DDBJ databases">
        <authorList>
            <person name="Martin H S."/>
        </authorList>
    </citation>
    <scope>NUCLEOTIDE SEQUENCE</scope>
</reference>
<feature type="non-terminal residue" evidence="1">
    <location>
        <position position="70"/>
    </location>
</feature>
<accession>A0A8J9UBE5</accession>
<dbReference type="AlphaFoldDB" id="A0A8J9UBE5"/>